<name>A0A229UVR1_9BACL</name>
<keyword evidence="1" id="KW-0812">Transmembrane</keyword>
<evidence type="ECO:0000256" key="1">
    <source>
        <dbReference type="SAM" id="Phobius"/>
    </source>
</evidence>
<keyword evidence="1" id="KW-1133">Transmembrane helix</keyword>
<dbReference type="EMBL" id="NMQW01000005">
    <property type="protein sequence ID" value="OXM87504.1"/>
    <property type="molecule type" value="Genomic_DNA"/>
</dbReference>
<sequence>MALLKDSEQVANIQLIHSEIWTKLQDQDELYAKTFLTYCLKMHDKKQVKYSLIESIKHYMKSRMMWISILVGLVSVPTFWAAIIWVSLILE</sequence>
<proteinExistence type="predicted"/>
<evidence type="ECO:0000313" key="3">
    <source>
        <dbReference type="Proteomes" id="UP000215509"/>
    </source>
</evidence>
<dbReference type="Proteomes" id="UP000215509">
    <property type="component" value="Unassembled WGS sequence"/>
</dbReference>
<protein>
    <submittedName>
        <fullName evidence="2">Uncharacterized protein</fullName>
    </submittedName>
</protein>
<dbReference type="AlphaFoldDB" id="A0A229UVR1"/>
<comment type="caution">
    <text evidence="2">The sequence shown here is derived from an EMBL/GenBank/DDBJ whole genome shotgun (WGS) entry which is preliminary data.</text>
</comment>
<feature type="transmembrane region" description="Helical" evidence="1">
    <location>
        <begin position="65"/>
        <end position="90"/>
    </location>
</feature>
<accession>A0A229UVR1</accession>
<keyword evidence="3" id="KW-1185">Reference proteome</keyword>
<reference evidence="2 3" key="1">
    <citation type="submission" date="2017-07" db="EMBL/GenBank/DDBJ databases">
        <title>Genome sequencing and assembly of Paenibacillus rigui.</title>
        <authorList>
            <person name="Mayilraj S."/>
        </authorList>
    </citation>
    <scope>NUCLEOTIDE SEQUENCE [LARGE SCALE GENOMIC DNA]</scope>
    <source>
        <strain evidence="2 3">JCM 16352</strain>
    </source>
</reference>
<gene>
    <name evidence="2" type="ORF">CF651_05240</name>
</gene>
<evidence type="ECO:0000313" key="2">
    <source>
        <dbReference type="EMBL" id="OXM87504.1"/>
    </source>
</evidence>
<keyword evidence="1" id="KW-0472">Membrane</keyword>
<organism evidence="2 3">
    <name type="scientific">Paenibacillus rigui</name>
    <dbReference type="NCBI Taxonomy" id="554312"/>
    <lineage>
        <taxon>Bacteria</taxon>
        <taxon>Bacillati</taxon>
        <taxon>Bacillota</taxon>
        <taxon>Bacilli</taxon>
        <taxon>Bacillales</taxon>
        <taxon>Paenibacillaceae</taxon>
        <taxon>Paenibacillus</taxon>
    </lineage>
</organism>